<dbReference type="GO" id="GO:0000329">
    <property type="term" value="C:fungal-type vacuole membrane"/>
    <property type="evidence" value="ECO:0007669"/>
    <property type="project" value="TreeGrafter"/>
</dbReference>
<dbReference type="PANTHER" id="PTHR31503:SF20">
    <property type="entry name" value="CA(2+)_H(+) EXCHANGER, PUTATIVE (EUROFUNG)-RELATED"/>
    <property type="match status" value="1"/>
</dbReference>
<keyword evidence="10" id="KW-1185">Reference proteome</keyword>
<evidence type="ECO:0000256" key="2">
    <source>
        <dbReference type="ARBA" id="ARBA00022448"/>
    </source>
</evidence>
<sequence length="513" mass="57324">MAEFGTFGSNSTAVTRQRTFTGPIDEETATLDVNLSEKSRPDPLSLNAEERYERRGIVPSREGLERFWTRFTRKGKKNIGVVQSFRAIVFSSWLNLFVIFIPLAWVAHFQKDWPHSLTFTLCFLALVPLEWLFDWGGEQMAFYCGKHLGDLIVVTLNNIVEATLSIILLTKCELKLLQSTIVGVVILHLLLIPGTAFITGGAMILHQDLHPHLVQLNHSLLTIGVMSLLLPAAFFAALDRGSGITLTPEVSVGVIVNDHTRHIFLTMSRGLAIILLLVYISSRVFLHNPPGEKNLHLNSSAPDALRHEEKHLVAEDPEVNQYILVAVLVVSIAIMAATTEWLVESIEFVRESGHIEEEWFGMFLLPIVSFAANGFVAVVYFTRYVFRHFFKEPSPPTELAKGRAIDLSIQFTLFWMPFLVVLGWWIDKPMSLLFDFFEVAVLLGACFIVNYVTADAKTNWAEGFAMVAFYAMIAVCAWFYTGQPEISILSMCGTVQEALATFASGGAEGAHHE</sequence>
<feature type="transmembrane region" description="Helical" evidence="7">
    <location>
        <begin position="407"/>
        <end position="426"/>
    </location>
</feature>
<dbReference type="GO" id="GO:0015369">
    <property type="term" value="F:calcium:proton antiporter activity"/>
    <property type="evidence" value="ECO:0007669"/>
    <property type="project" value="TreeGrafter"/>
</dbReference>
<comment type="caution">
    <text evidence="9">The sequence shown here is derived from an EMBL/GenBank/DDBJ whole genome shotgun (WGS) entry which is preliminary data.</text>
</comment>
<feature type="transmembrane region" description="Helical" evidence="7">
    <location>
        <begin position="117"/>
        <end position="136"/>
    </location>
</feature>
<protein>
    <submittedName>
        <fullName evidence="9">Vacuolar calcium ion transporter</fullName>
    </submittedName>
</protein>
<evidence type="ECO:0000259" key="8">
    <source>
        <dbReference type="Pfam" id="PF01699"/>
    </source>
</evidence>
<dbReference type="PANTHER" id="PTHR31503">
    <property type="entry name" value="VACUOLAR CALCIUM ION TRANSPORTER"/>
    <property type="match status" value="1"/>
</dbReference>
<feature type="transmembrane region" description="Helical" evidence="7">
    <location>
        <begin position="432"/>
        <end position="452"/>
    </location>
</feature>
<dbReference type="Proteomes" id="UP000076154">
    <property type="component" value="Unassembled WGS sequence"/>
</dbReference>
<keyword evidence="4 7" id="KW-1133">Transmembrane helix</keyword>
<evidence type="ECO:0000256" key="7">
    <source>
        <dbReference type="SAM" id="Phobius"/>
    </source>
</evidence>
<dbReference type="InParanoid" id="A0A369JEF2"/>
<proteinExistence type="predicted"/>
<keyword evidence="6 7" id="KW-0472">Membrane</keyword>
<dbReference type="STRING" id="39966.A0A369JEF2"/>
<evidence type="ECO:0000256" key="4">
    <source>
        <dbReference type="ARBA" id="ARBA00022989"/>
    </source>
</evidence>
<keyword evidence="3 7" id="KW-0812">Transmembrane</keyword>
<comment type="subcellular location">
    <subcellularLocation>
        <location evidence="1">Endomembrane system</location>
        <topology evidence="1">Multi-pass membrane protein</topology>
    </subcellularLocation>
</comment>
<feature type="domain" description="Sodium/calcium exchanger membrane region" evidence="8">
    <location>
        <begin position="324"/>
        <end position="478"/>
    </location>
</feature>
<feature type="transmembrane region" description="Helical" evidence="7">
    <location>
        <begin position="217"/>
        <end position="238"/>
    </location>
</feature>
<evidence type="ECO:0000313" key="9">
    <source>
        <dbReference type="EMBL" id="RDB20539.1"/>
    </source>
</evidence>
<accession>A0A369JEF2</accession>
<dbReference type="InterPro" id="IPR004713">
    <property type="entry name" value="CaH_exchang"/>
</dbReference>
<feature type="transmembrane region" description="Helical" evidence="7">
    <location>
        <begin position="84"/>
        <end position="105"/>
    </location>
</feature>
<feature type="transmembrane region" description="Helical" evidence="7">
    <location>
        <begin position="322"/>
        <end position="343"/>
    </location>
</feature>
<feature type="transmembrane region" description="Helical" evidence="7">
    <location>
        <begin position="148"/>
        <end position="169"/>
    </location>
</feature>
<evidence type="ECO:0000256" key="1">
    <source>
        <dbReference type="ARBA" id="ARBA00004127"/>
    </source>
</evidence>
<keyword evidence="5" id="KW-0406">Ion transport</keyword>
<dbReference type="EMBL" id="LUEZ02000062">
    <property type="protein sequence ID" value="RDB20539.1"/>
    <property type="molecule type" value="Genomic_DNA"/>
</dbReference>
<dbReference type="GO" id="GO:0012505">
    <property type="term" value="C:endomembrane system"/>
    <property type="evidence" value="ECO:0007669"/>
    <property type="project" value="UniProtKB-SubCell"/>
</dbReference>
<evidence type="ECO:0000313" key="10">
    <source>
        <dbReference type="Proteomes" id="UP000076154"/>
    </source>
</evidence>
<feature type="transmembrane region" description="Helical" evidence="7">
    <location>
        <begin position="363"/>
        <end position="386"/>
    </location>
</feature>
<dbReference type="Pfam" id="PF01699">
    <property type="entry name" value="Na_Ca_ex"/>
    <property type="match status" value="1"/>
</dbReference>
<gene>
    <name evidence="9" type="primary">VCX1_2</name>
    <name evidence="9" type="ORF">Hypma_012480</name>
</gene>
<dbReference type="OrthoDB" id="1699231at2759"/>
<evidence type="ECO:0000256" key="3">
    <source>
        <dbReference type="ARBA" id="ARBA00022692"/>
    </source>
</evidence>
<keyword evidence="2" id="KW-0813">Transport</keyword>
<organism evidence="9 10">
    <name type="scientific">Hypsizygus marmoreus</name>
    <name type="common">White beech mushroom</name>
    <name type="synonym">Agaricus marmoreus</name>
    <dbReference type="NCBI Taxonomy" id="39966"/>
    <lineage>
        <taxon>Eukaryota</taxon>
        <taxon>Fungi</taxon>
        <taxon>Dikarya</taxon>
        <taxon>Basidiomycota</taxon>
        <taxon>Agaricomycotina</taxon>
        <taxon>Agaricomycetes</taxon>
        <taxon>Agaricomycetidae</taxon>
        <taxon>Agaricales</taxon>
        <taxon>Tricholomatineae</taxon>
        <taxon>Lyophyllaceae</taxon>
        <taxon>Hypsizygus</taxon>
    </lineage>
</organism>
<dbReference type="GO" id="GO:0006874">
    <property type="term" value="P:intracellular calcium ion homeostasis"/>
    <property type="evidence" value="ECO:0007669"/>
    <property type="project" value="TreeGrafter"/>
</dbReference>
<dbReference type="AlphaFoldDB" id="A0A369JEF2"/>
<evidence type="ECO:0000256" key="6">
    <source>
        <dbReference type="ARBA" id="ARBA00023136"/>
    </source>
</evidence>
<evidence type="ECO:0000256" key="5">
    <source>
        <dbReference type="ARBA" id="ARBA00023065"/>
    </source>
</evidence>
<feature type="transmembrane region" description="Helical" evidence="7">
    <location>
        <begin position="181"/>
        <end position="205"/>
    </location>
</feature>
<dbReference type="InterPro" id="IPR004837">
    <property type="entry name" value="NaCa_Exmemb"/>
</dbReference>
<name>A0A369JEF2_HYPMA</name>
<feature type="transmembrane region" description="Helical" evidence="7">
    <location>
        <begin position="464"/>
        <end position="481"/>
    </location>
</feature>
<reference evidence="9" key="1">
    <citation type="submission" date="2018-04" db="EMBL/GenBank/DDBJ databases">
        <title>Whole genome sequencing of Hypsizygus marmoreus.</title>
        <authorList>
            <person name="Choi I.-G."/>
            <person name="Min B."/>
            <person name="Kim J.-G."/>
            <person name="Kim S."/>
            <person name="Oh Y.-L."/>
            <person name="Kong W.-S."/>
            <person name="Park H."/>
            <person name="Jeong J."/>
            <person name="Song E.-S."/>
        </authorList>
    </citation>
    <scope>NUCLEOTIDE SEQUENCE [LARGE SCALE GENOMIC DNA]</scope>
    <source>
        <strain evidence="9">51987-8</strain>
    </source>
</reference>